<dbReference type="Gene3D" id="1.10.10.10">
    <property type="entry name" value="Winged helix-like DNA-binding domain superfamily/Winged helix DNA-binding domain"/>
    <property type="match status" value="1"/>
</dbReference>
<proteinExistence type="predicted"/>
<feature type="domain" description="Helix-turn-helix type 11" evidence="1">
    <location>
        <begin position="7"/>
        <end position="52"/>
    </location>
</feature>
<evidence type="ECO:0000313" key="2">
    <source>
        <dbReference type="EMBL" id="QDS93674.1"/>
    </source>
</evidence>
<dbReference type="AlphaFoldDB" id="A0A517MFK7"/>
<reference evidence="2 3" key="1">
    <citation type="submission" date="2019-02" db="EMBL/GenBank/DDBJ databases">
        <title>Deep-cultivation of Planctomycetes and their phenomic and genomic characterization uncovers novel biology.</title>
        <authorList>
            <person name="Wiegand S."/>
            <person name="Jogler M."/>
            <person name="Boedeker C."/>
            <person name="Pinto D."/>
            <person name="Vollmers J."/>
            <person name="Rivas-Marin E."/>
            <person name="Kohn T."/>
            <person name="Peeters S.H."/>
            <person name="Heuer A."/>
            <person name="Rast P."/>
            <person name="Oberbeckmann S."/>
            <person name="Bunk B."/>
            <person name="Jeske O."/>
            <person name="Meyerdierks A."/>
            <person name="Storesund J.E."/>
            <person name="Kallscheuer N."/>
            <person name="Luecker S."/>
            <person name="Lage O.M."/>
            <person name="Pohl T."/>
            <person name="Merkel B.J."/>
            <person name="Hornburger P."/>
            <person name="Mueller R.-W."/>
            <person name="Bruemmer F."/>
            <person name="Labrenz M."/>
            <person name="Spormann A.M."/>
            <person name="Op den Camp H."/>
            <person name="Overmann J."/>
            <person name="Amann R."/>
            <person name="Jetten M.S.M."/>
            <person name="Mascher T."/>
            <person name="Medema M.H."/>
            <person name="Devos D.P."/>
            <person name="Kaster A.-K."/>
            <person name="Ovreas L."/>
            <person name="Rohde M."/>
            <person name="Galperin M.Y."/>
            <person name="Jogler C."/>
        </authorList>
    </citation>
    <scope>NUCLEOTIDE SEQUENCE [LARGE SCALE GENOMIC DNA]</scope>
    <source>
        <strain evidence="2 3">FF011L</strain>
    </source>
</reference>
<dbReference type="PANTHER" id="PTHR34580">
    <property type="match status" value="1"/>
</dbReference>
<gene>
    <name evidence="2" type="ORF">FF011L_24470</name>
</gene>
<dbReference type="Proteomes" id="UP000320672">
    <property type="component" value="Chromosome"/>
</dbReference>
<dbReference type="InterPro" id="IPR036388">
    <property type="entry name" value="WH-like_DNA-bd_sf"/>
</dbReference>
<protein>
    <submittedName>
        <fullName evidence="2">HTH domain protein</fullName>
    </submittedName>
</protein>
<dbReference type="Pfam" id="PF08279">
    <property type="entry name" value="HTH_11"/>
    <property type="match status" value="1"/>
</dbReference>
<dbReference type="InterPro" id="IPR051534">
    <property type="entry name" value="CBASS_pafABC_assoc_protein"/>
</dbReference>
<evidence type="ECO:0000259" key="1">
    <source>
        <dbReference type="Pfam" id="PF08279"/>
    </source>
</evidence>
<dbReference type="RefSeq" id="WP_145351792.1">
    <property type="nucleotide sequence ID" value="NZ_CP036262.1"/>
</dbReference>
<keyword evidence="3" id="KW-1185">Reference proteome</keyword>
<evidence type="ECO:0000313" key="3">
    <source>
        <dbReference type="Proteomes" id="UP000320672"/>
    </source>
</evidence>
<dbReference type="PANTHER" id="PTHR34580:SF3">
    <property type="entry name" value="PROTEIN PAFB"/>
    <property type="match status" value="1"/>
</dbReference>
<dbReference type="InterPro" id="IPR036390">
    <property type="entry name" value="WH_DNA-bd_sf"/>
</dbReference>
<sequence>MPSRLERILRILLMLQTRVPYDTIQLSQEMKVHRRTIFRDIAALRDLGVQIDFDIETACYTLSRESEFNLNSIGPQELTELLYAACQGIPKDGSTGEAIKRAVLKLAARLPEPVRNHISSLTIAEKTERVQDVGTFRGLVPLTAAIRSKREILIGEVGTAGECVSRELVPESLTFGDEGWILKGHDLEGTPVSYFVDRYPLAVATKPMSPAPPLPDGV</sequence>
<dbReference type="EMBL" id="CP036262">
    <property type="protein sequence ID" value="QDS93674.1"/>
    <property type="molecule type" value="Genomic_DNA"/>
</dbReference>
<dbReference type="SUPFAM" id="SSF46785">
    <property type="entry name" value="Winged helix' DNA-binding domain"/>
    <property type="match status" value="1"/>
</dbReference>
<organism evidence="2 3">
    <name type="scientific">Roseimaritima multifibrata</name>
    <dbReference type="NCBI Taxonomy" id="1930274"/>
    <lineage>
        <taxon>Bacteria</taxon>
        <taxon>Pseudomonadati</taxon>
        <taxon>Planctomycetota</taxon>
        <taxon>Planctomycetia</taxon>
        <taxon>Pirellulales</taxon>
        <taxon>Pirellulaceae</taxon>
        <taxon>Roseimaritima</taxon>
    </lineage>
</organism>
<dbReference type="OrthoDB" id="9767131at2"/>
<name>A0A517MFK7_9BACT</name>
<dbReference type="KEGG" id="rml:FF011L_24470"/>
<dbReference type="InterPro" id="IPR013196">
    <property type="entry name" value="HTH_11"/>
</dbReference>
<accession>A0A517MFK7</accession>